<dbReference type="PATRIC" id="fig|1173020.3.peg.5424"/>
<evidence type="ECO:0000313" key="1">
    <source>
        <dbReference type="EMBL" id="AFY95663.1"/>
    </source>
</evidence>
<dbReference type="InterPro" id="IPR029024">
    <property type="entry name" value="TerB-like"/>
</dbReference>
<dbReference type="RefSeq" id="WP_015161759.1">
    <property type="nucleotide sequence ID" value="NC_019697.1"/>
</dbReference>
<dbReference type="Proteomes" id="UP000010366">
    <property type="component" value="Chromosome"/>
</dbReference>
<dbReference type="HOGENOM" id="CLU_152374_0_0_3"/>
<keyword evidence="2" id="KW-1185">Reference proteome</keyword>
<organism evidence="1 2">
    <name type="scientific">Chamaesiphon minutus (strain ATCC 27169 / PCC 6605)</name>
    <dbReference type="NCBI Taxonomy" id="1173020"/>
    <lineage>
        <taxon>Bacteria</taxon>
        <taxon>Bacillati</taxon>
        <taxon>Cyanobacteriota</taxon>
        <taxon>Cyanophyceae</taxon>
        <taxon>Gomontiellales</taxon>
        <taxon>Chamaesiphonaceae</taxon>
        <taxon>Chamaesiphon</taxon>
    </lineage>
</organism>
<name>K9ULX5_CHAP6</name>
<dbReference type="OrthoDB" id="485098at2"/>
<dbReference type="Gene3D" id="1.10.3680.10">
    <property type="entry name" value="TerB-like"/>
    <property type="match status" value="1"/>
</dbReference>
<reference evidence="1 2" key="1">
    <citation type="submission" date="2012-05" db="EMBL/GenBank/DDBJ databases">
        <title>Finished chromosome of genome of Chamaesiphon sp. PCC 6605.</title>
        <authorList>
            <consortium name="US DOE Joint Genome Institute"/>
            <person name="Gugger M."/>
            <person name="Coursin T."/>
            <person name="Rippka R."/>
            <person name="Tandeau De Marsac N."/>
            <person name="Huntemann M."/>
            <person name="Wei C.-L."/>
            <person name="Han J."/>
            <person name="Detter J.C."/>
            <person name="Han C."/>
            <person name="Tapia R."/>
            <person name="Chen A."/>
            <person name="Kyrpides N."/>
            <person name="Mavromatis K."/>
            <person name="Markowitz V."/>
            <person name="Szeto E."/>
            <person name="Ivanova N."/>
            <person name="Pagani I."/>
            <person name="Pati A."/>
            <person name="Goodwin L."/>
            <person name="Nordberg H.P."/>
            <person name="Cantor M.N."/>
            <person name="Hua S.X."/>
            <person name="Woyke T."/>
            <person name="Kerfeld C.A."/>
        </authorList>
    </citation>
    <scope>NUCLEOTIDE SEQUENCE [LARGE SCALE GENOMIC DNA]</scope>
    <source>
        <strain evidence="2">ATCC 27169 / PCC 6605</strain>
    </source>
</reference>
<dbReference type="SUPFAM" id="SSF158682">
    <property type="entry name" value="TerB-like"/>
    <property type="match status" value="1"/>
</dbReference>
<accession>K9ULX5</accession>
<evidence type="ECO:0008006" key="3">
    <source>
        <dbReference type="Google" id="ProtNLM"/>
    </source>
</evidence>
<dbReference type="EMBL" id="CP003600">
    <property type="protein sequence ID" value="AFY95663.1"/>
    <property type="molecule type" value="Genomic_DNA"/>
</dbReference>
<gene>
    <name evidence="1" type="ORF">Cha6605_4747</name>
</gene>
<dbReference type="AlphaFoldDB" id="K9ULX5"/>
<dbReference type="KEGG" id="cmp:Cha6605_4747"/>
<evidence type="ECO:0000313" key="2">
    <source>
        <dbReference type="Proteomes" id="UP000010366"/>
    </source>
</evidence>
<dbReference type="CDD" id="cd07177">
    <property type="entry name" value="terB_like"/>
    <property type="match status" value="1"/>
</dbReference>
<dbReference type="eggNOG" id="COG1076">
    <property type="taxonomic scope" value="Bacteria"/>
</dbReference>
<dbReference type="STRING" id="1173020.Cha6605_4747"/>
<proteinExistence type="predicted"/>
<protein>
    <recommendedName>
        <fullName evidence="3">Tellurite resistance protein TerB</fullName>
    </recommendedName>
</protein>
<sequence>MHAESQGRLLMKILIGVAWLDGKIQPEERQYLSKVAHDRHLDLEPEIESLLTGASKVTPAECEQWIGEYLGDRSIYDDDALIEAISGLIYSDGDVAVAEANLLTNIQSTPSSAPDTTQPLTAKIQQLYHNWVQKLR</sequence>